<proteinExistence type="predicted"/>
<dbReference type="SUPFAM" id="SSF55729">
    <property type="entry name" value="Acyl-CoA N-acyltransferases (Nat)"/>
    <property type="match status" value="1"/>
</dbReference>
<dbReference type="EMBL" id="CP014163">
    <property type="protein sequence ID" value="AMB98746.1"/>
    <property type="molecule type" value="Genomic_DNA"/>
</dbReference>
<dbReference type="InterPro" id="IPR016181">
    <property type="entry name" value="Acyl_CoA_acyltransferase"/>
</dbReference>
<dbReference type="AlphaFoldDB" id="A0A0X8FK18"/>
<dbReference type="Gene3D" id="3.40.630.30">
    <property type="match status" value="1"/>
</dbReference>
<dbReference type="PROSITE" id="PS51186">
    <property type="entry name" value="GNAT"/>
    <property type="match status" value="1"/>
</dbReference>
<keyword evidence="2" id="KW-1185">Reference proteome</keyword>
<dbReference type="CDD" id="cd04301">
    <property type="entry name" value="NAT_SF"/>
    <property type="match status" value="1"/>
</dbReference>
<dbReference type="InterPro" id="IPR000182">
    <property type="entry name" value="GNAT_dom"/>
</dbReference>
<protein>
    <submittedName>
        <fullName evidence="1">Uncharacterized protein</fullName>
    </submittedName>
</protein>
<dbReference type="STRING" id="128944.AWM75_01480"/>
<dbReference type="Pfam" id="PF00583">
    <property type="entry name" value="Acetyltransf_1"/>
    <property type="match status" value="1"/>
</dbReference>
<dbReference type="Proteomes" id="UP000062260">
    <property type="component" value="Chromosome"/>
</dbReference>
<reference evidence="2" key="2">
    <citation type="submission" date="2016-01" db="EMBL/GenBank/DDBJ databases">
        <title>Six Aerococcus type strain genome sequencing and assembly using PacBio and Illumina Hiseq.</title>
        <authorList>
            <person name="Carkaci D."/>
            <person name="Dargis R."/>
            <person name="Nielsen X.C."/>
            <person name="Skovgaard O."/>
            <person name="Fuursted K."/>
            <person name="Christensen J.J."/>
        </authorList>
    </citation>
    <scope>NUCLEOTIDE SEQUENCE [LARGE SCALE GENOMIC DNA]</scope>
    <source>
        <strain evidence="2">CCUG42038B</strain>
    </source>
</reference>
<evidence type="ECO:0000313" key="2">
    <source>
        <dbReference type="Proteomes" id="UP000062260"/>
    </source>
</evidence>
<evidence type="ECO:0000313" key="1">
    <source>
        <dbReference type="EMBL" id="AMB98746.1"/>
    </source>
</evidence>
<dbReference type="KEGG" id="auh:AWM75_01480"/>
<accession>A0A0X8FK18</accession>
<dbReference type="RefSeq" id="WP_067977425.1">
    <property type="nucleotide sequence ID" value="NZ_CP014163.1"/>
</dbReference>
<organism evidence="1 2">
    <name type="scientific">Aerococcus urinaehominis</name>
    <dbReference type="NCBI Taxonomy" id="128944"/>
    <lineage>
        <taxon>Bacteria</taxon>
        <taxon>Bacillati</taxon>
        <taxon>Bacillota</taxon>
        <taxon>Bacilli</taxon>
        <taxon>Lactobacillales</taxon>
        <taxon>Aerococcaceae</taxon>
        <taxon>Aerococcus</taxon>
    </lineage>
</organism>
<dbReference type="GO" id="GO:0016747">
    <property type="term" value="F:acyltransferase activity, transferring groups other than amino-acyl groups"/>
    <property type="evidence" value="ECO:0007669"/>
    <property type="project" value="InterPro"/>
</dbReference>
<gene>
    <name evidence="1" type="ORF">AWM75_01480</name>
</gene>
<reference evidence="1 2" key="1">
    <citation type="journal article" date="2016" name="Genome Announc.">
        <title>Complete Genome Sequences of Aerococcus christensenii CCUG 28831T, Aerococcus sanguinicola CCUG 43001T, Aerococcus urinae CCUG 36881T, Aerococcus urinaeequi CCUG 28094T, Aerococcus urinaehominis CCUG 42038 BT, and Aerococcus viridans CCUG 4311T.</title>
        <authorList>
            <person name="Carkaci D."/>
            <person name="Dargis R."/>
            <person name="Nielsen X.C."/>
            <person name="Skovgaard O."/>
            <person name="Fuursted K."/>
            <person name="Christensen J.J."/>
        </authorList>
    </citation>
    <scope>NUCLEOTIDE SEQUENCE [LARGE SCALE GENOMIC DNA]</scope>
    <source>
        <strain evidence="1 2">CCUG42038B</strain>
    </source>
</reference>
<dbReference type="OrthoDB" id="9796381at2"/>
<sequence>MSDLTHRFAETSDYPAIAAIFNQASQFLADQGVDQWQNRPSLLTSLAQVLETETGHVWLLDDQVQAFCVLAPGDKGYDQYDDWQVSGPYYAVHRLMVADDLRGQGASQQIFQDITNLAKEKGMASLRIDTHPDNLTMQHIIKKQAFNYVTSISITEDNYPRYAYEKAIN</sequence>
<name>A0A0X8FK18_9LACT</name>